<dbReference type="Proteomes" id="UP001057452">
    <property type="component" value="Chromosome 10"/>
</dbReference>
<comment type="caution">
    <text evidence="1">The sequence shown here is derived from an EMBL/GenBank/DDBJ whole genome shotgun (WGS) entry which is preliminary data.</text>
</comment>
<proteinExistence type="predicted"/>
<reference evidence="1" key="1">
    <citation type="submission" date="2022-05" db="EMBL/GenBank/DDBJ databases">
        <title>Chromosome-level genome of Chaenocephalus aceratus.</title>
        <authorList>
            <person name="Park H."/>
        </authorList>
    </citation>
    <scope>NUCLEOTIDE SEQUENCE</scope>
    <source>
        <strain evidence="1">KU_202001</strain>
    </source>
</reference>
<organism evidence="1 2">
    <name type="scientific">Chaenocephalus aceratus</name>
    <name type="common">Blackfin icefish</name>
    <name type="synonym">Chaenichthys aceratus</name>
    <dbReference type="NCBI Taxonomy" id="36190"/>
    <lineage>
        <taxon>Eukaryota</taxon>
        <taxon>Metazoa</taxon>
        <taxon>Chordata</taxon>
        <taxon>Craniata</taxon>
        <taxon>Vertebrata</taxon>
        <taxon>Euteleostomi</taxon>
        <taxon>Actinopterygii</taxon>
        <taxon>Neopterygii</taxon>
        <taxon>Teleostei</taxon>
        <taxon>Neoteleostei</taxon>
        <taxon>Acanthomorphata</taxon>
        <taxon>Eupercaria</taxon>
        <taxon>Perciformes</taxon>
        <taxon>Notothenioidei</taxon>
        <taxon>Channichthyidae</taxon>
        <taxon>Chaenocephalus</taxon>
    </lineage>
</organism>
<dbReference type="EMBL" id="CM043794">
    <property type="protein sequence ID" value="KAI4818628.1"/>
    <property type="molecule type" value="Genomic_DNA"/>
</dbReference>
<evidence type="ECO:0000313" key="2">
    <source>
        <dbReference type="Proteomes" id="UP001057452"/>
    </source>
</evidence>
<keyword evidence="2" id="KW-1185">Reference proteome</keyword>
<protein>
    <submittedName>
        <fullName evidence="1">Uncharacterized protein</fullName>
    </submittedName>
</protein>
<accession>A0ACB9WX14</accession>
<gene>
    <name evidence="1" type="ORF">KUCAC02_003934</name>
</gene>
<sequence length="280" mass="31500">MKPFGELIEYACPGFKMSLQNTGDNIALWIEEVAEKFDFSLHDDVLAIVHDNAANIVKALKILEEKHGVASLRCAGHTTQLIVNHALKEPRINKALGAARSLVTYFHSSEVATLKLKLKQEQMGTPQHKLSQDVPIRWNSSFYMIKRLLEQRWPVPATLSDPEVTKAGKHYLDMRADQWSILGGTYMKALEPFEQATVFLSGEGICHAAAEIASRWKVETTYDEDGKNVCIFAAALDPRFRKLKFLSTDDILKVKIKLQTLALDARRVRVREEPDSPVAS</sequence>
<evidence type="ECO:0000313" key="1">
    <source>
        <dbReference type="EMBL" id="KAI4818628.1"/>
    </source>
</evidence>
<name>A0ACB9WX14_CHAAC</name>